<dbReference type="Pfam" id="PF10094">
    <property type="entry name" value="DUF2332"/>
    <property type="match status" value="1"/>
</dbReference>
<gene>
    <name evidence="1" type="ORF">GCM10007898_11860</name>
</gene>
<name>A0ABQ5X7Q8_9GAMM</name>
<evidence type="ECO:0008006" key="3">
    <source>
        <dbReference type="Google" id="ProtNLM"/>
    </source>
</evidence>
<dbReference type="PIRSF" id="PIRSF012608">
    <property type="entry name" value="UCP012608"/>
    <property type="match status" value="1"/>
</dbReference>
<dbReference type="InterPro" id="IPR011200">
    <property type="entry name" value="UCP012608"/>
</dbReference>
<dbReference type="Proteomes" id="UP001156627">
    <property type="component" value="Unassembled WGS sequence"/>
</dbReference>
<dbReference type="EMBL" id="BSOA01000008">
    <property type="protein sequence ID" value="GLQ87620.1"/>
    <property type="molecule type" value="Genomic_DNA"/>
</dbReference>
<comment type="caution">
    <text evidence="1">The sequence shown here is derived from an EMBL/GenBank/DDBJ whole genome shotgun (WGS) entry which is preliminary data.</text>
</comment>
<protein>
    <recommendedName>
        <fullName evidence="3">DUF2332 domain-containing protein</fullName>
    </recommendedName>
</protein>
<accession>A0ABQ5X7Q8</accession>
<keyword evidence="2" id="KW-1185">Reference proteome</keyword>
<sequence>MATFETVCEAFARQAHYCDEHGSPLTARVLRGVGHAMREVEPALHSVASWQGDPVADALPLRVAGALHALVLNGAAPELARYYPGGDGEHSDDALRQAAVAALRAYPRTLADYLASPPQTNEVGRSAVLCGGFTSIAAHTGLSLRLFELGASAGLNAHWDRYRYRLGGQWLGDAASPLELAPVWHGATPPLATVEVVERMACDQAPVDLADPDQRQRLRAYVWADQVARLRQLELAMEVAARDPLQVEQADAVAWLERMLATPLPVGAATVIYHTIFWTYLAPAAQRRVESLLQAAGETATAAAPLAWLRLEIDDFQRHPRLLLSLWPGPQNLNLADAQAHGSEIFWHASAQEMLSLTAPRHGRLPTSLTINRFGEPR</sequence>
<organism evidence="1 2">
    <name type="scientific">Dyella flagellata</name>
    <dbReference type="NCBI Taxonomy" id="1867833"/>
    <lineage>
        <taxon>Bacteria</taxon>
        <taxon>Pseudomonadati</taxon>
        <taxon>Pseudomonadota</taxon>
        <taxon>Gammaproteobacteria</taxon>
        <taxon>Lysobacterales</taxon>
        <taxon>Rhodanobacteraceae</taxon>
        <taxon>Dyella</taxon>
    </lineage>
</organism>
<evidence type="ECO:0000313" key="2">
    <source>
        <dbReference type="Proteomes" id="UP001156627"/>
    </source>
</evidence>
<evidence type="ECO:0000313" key="1">
    <source>
        <dbReference type="EMBL" id="GLQ87620.1"/>
    </source>
</evidence>
<dbReference type="RefSeq" id="WP_284331061.1">
    <property type="nucleotide sequence ID" value="NZ_BSOA01000008.1"/>
</dbReference>
<reference evidence="2" key="1">
    <citation type="journal article" date="2019" name="Int. J. Syst. Evol. Microbiol.">
        <title>The Global Catalogue of Microorganisms (GCM) 10K type strain sequencing project: providing services to taxonomists for standard genome sequencing and annotation.</title>
        <authorList>
            <consortium name="The Broad Institute Genomics Platform"/>
            <consortium name="The Broad Institute Genome Sequencing Center for Infectious Disease"/>
            <person name="Wu L."/>
            <person name="Ma J."/>
        </authorList>
    </citation>
    <scope>NUCLEOTIDE SEQUENCE [LARGE SCALE GENOMIC DNA]</scope>
    <source>
        <strain evidence="2">NBRC 111981</strain>
    </source>
</reference>
<proteinExistence type="predicted"/>